<evidence type="ECO:0000256" key="3">
    <source>
        <dbReference type="ARBA" id="ARBA00023194"/>
    </source>
</evidence>
<gene>
    <name evidence="5" type="ORF">J5Y10_22405</name>
</gene>
<dbReference type="InterPro" id="IPR050411">
    <property type="entry name" value="AlphaKG_dependent_hydroxylases"/>
</dbReference>
<evidence type="ECO:0000313" key="6">
    <source>
        <dbReference type="Proteomes" id="UP000677537"/>
    </source>
</evidence>
<evidence type="ECO:0000256" key="2">
    <source>
        <dbReference type="ARBA" id="ARBA00023002"/>
    </source>
</evidence>
<keyword evidence="2" id="KW-0560">Oxidoreductase</keyword>
<organism evidence="5 6">
    <name type="scientific">Roseomonas indoligenes</name>
    <dbReference type="NCBI Taxonomy" id="2820811"/>
    <lineage>
        <taxon>Bacteria</taxon>
        <taxon>Pseudomonadati</taxon>
        <taxon>Pseudomonadota</taxon>
        <taxon>Alphaproteobacteria</taxon>
        <taxon>Acetobacterales</taxon>
        <taxon>Roseomonadaceae</taxon>
        <taxon>Roseomonas</taxon>
    </lineage>
</organism>
<dbReference type="EMBL" id="JAGIZA010000018">
    <property type="protein sequence ID" value="MBP0495555.1"/>
    <property type="molecule type" value="Genomic_DNA"/>
</dbReference>
<comment type="caution">
    <text evidence="5">The sequence shown here is derived from an EMBL/GenBank/DDBJ whole genome shotgun (WGS) entry which is preliminary data.</text>
</comment>
<keyword evidence="6" id="KW-1185">Reference proteome</keyword>
<keyword evidence="3" id="KW-0045">Antibiotic biosynthesis</keyword>
<feature type="domain" description="TauD/TfdA-like" evidence="4">
    <location>
        <begin position="54"/>
        <end position="304"/>
    </location>
</feature>
<dbReference type="Pfam" id="PF02668">
    <property type="entry name" value="TauD"/>
    <property type="match status" value="1"/>
</dbReference>
<dbReference type="GO" id="GO:0016706">
    <property type="term" value="F:2-oxoglutarate-dependent dioxygenase activity"/>
    <property type="evidence" value="ECO:0007669"/>
    <property type="project" value="UniProtKB-ARBA"/>
</dbReference>
<sequence>MHREIQSEADWRPAGIASSGRWLRQVTEEEVADLVAALDALKAAGKPMLGITRRDVPLGRFADVLQDVRAVVEDGPGFIVMRGLPTAGRTPDENKLMAWAVGAHLGVARPQGKASQLISDVRDAGGTYRSGSGRGYNTNAELDYHTDGSDVVGLLCLNTARSGGLSRLSSTVAIHNELVRTRPDLAEALYGLFPHSRQNEEAADEAPWYMAPVFSERDGAFACRYIRNHIRSTQAMEGTPRLTPLQHEALDTVQRMAESPDFSFDMWLEPGDFQLVNNHVLIHSRTHYEDFEEPERKRHLLRLWLSVPEARPLSPALLDVYKSVDANSVRGGFKGRGVTPELVAYQARAAAELGMRDTPYSI</sequence>
<name>A0A940N2H9_9PROT</name>
<dbReference type="AlphaFoldDB" id="A0A940N2H9"/>
<reference evidence="5" key="1">
    <citation type="submission" date="2021-03" db="EMBL/GenBank/DDBJ databases">
        <authorList>
            <person name="So Y."/>
        </authorList>
    </citation>
    <scope>NUCLEOTIDE SEQUENCE</scope>
    <source>
        <strain evidence="5">SG15</strain>
    </source>
</reference>
<dbReference type="PANTHER" id="PTHR10696">
    <property type="entry name" value="GAMMA-BUTYROBETAINE HYDROXYLASE-RELATED"/>
    <property type="match status" value="1"/>
</dbReference>
<evidence type="ECO:0000256" key="1">
    <source>
        <dbReference type="ARBA" id="ARBA00001954"/>
    </source>
</evidence>
<accession>A0A940N2H9</accession>
<dbReference type="RefSeq" id="WP_209376350.1">
    <property type="nucleotide sequence ID" value="NZ_JAGIZA010000018.1"/>
</dbReference>
<dbReference type="SUPFAM" id="SSF51197">
    <property type="entry name" value="Clavaminate synthase-like"/>
    <property type="match status" value="1"/>
</dbReference>
<dbReference type="Proteomes" id="UP000677537">
    <property type="component" value="Unassembled WGS sequence"/>
</dbReference>
<dbReference type="PANTHER" id="PTHR10696:SF56">
    <property type="entry name" value="TAUD_TFDA-LIKE DOMAIN-CONTAINING PROTEIN"/>
    <property type="match status" value="1"/>
</dbReference>
<dbReference type="GO" id="GO:0017000">
    <property type="term" value="P:antibiotic biosynthetic process"/>
    <property type="evidence" value="ECO:0007669"/>
    <property type="project" value="UniProtKB-KW"/>
</dbReference>
<protein>
    <submittedName>
        <fullName evidence="5">TauD/TfdA family dioxygenase</fullName>
    </submittedName>
</protein>
<dbReference type="Gene3D" id="3.60.130.10">
    <property type="entry name" value="Clavaminate synthase-like"/>
    <property type="match status" value="1"/>
</dbReference>
<dbReference type="InterPro" id="IPR003819">
    <property type="entry name" value="TauD/TfdA-like"/>
</dbReference>
<evidence type="ECO:0000259" key="4">
    <source>
        <dbReference type="Pfam" id="PF02668"/>
    </source>
</evidence>
<evidence type="ECO:0000313" key="5">
    <source>
        <dbReference type="EMBL" id="MBP0495555.1"/>
    </source>
</evidence>
<comment type="cofactor">
    <cofactor evidence="1">
        <name>Fe(2+)</name>
        <dbReference type="ChEBI" id="CHEBI:29033"/>
    </cofactor>
</comment>
<dbReference type="InterPro" id="IPR042098">
    <property type="entry name" value="TauD-like_sf"/>
</dbReference>
<proteinExistence type="predicted"/>
<keyword evidence="5" id="KW-0223">Dioxygenase</keyword>